<reference evidence="1 2" key="1">
    <citation type="submission" date="2016-11" db="EMBL/GenBank/DDBJ databases">
        <authorList>
            <person name="Jaros S."/>
            <person name="Januszkiewicz K."/>
            <person name="Wedrychowicz H."/>
        </authorList>
    </citation>
    <scope>NUCLEOTIDE SEQUENCE [LARGE SCALE GENOMIC DNA]</scope>
    <source>
        <strain evidence="1 2">DSM 16917</strain>
    </source>
</reference>
<dbReference type="Proteomes" id="UP000184268">
    <property type="component" value="Unassembled WGS sequence"/>
</dbReference>
<name>A0A1M5XTE5_9GAMM</name>
<dbReference type="SUPFAM" id="SSF52540">
    <property type="entry name" value="P-loop containing nucleoside triphosphate hydrolases"/>
    <property type="match status" value="1"/>
</dbReference>
<proteinExistence type="predicted"/>
<dbReference type="GO" id="GO:0051301">
    <property type="term" value="P:cell division"/>
    <property type="evidence" value="ECO:0007669"/>
    <property type="project" value="UniProtKB-KW"/>
</dbReference>
<dbReference type="Gene3D" id="3.40.50.300">
    <property type="entry name" value="P-loop containing nucleotide triphosphate hydrolases"/>
    <property type="match status" value="1"/>
</dbReference>
<dbReference type="AlphaFoldDB" id="A0A1M5XTE5"/>
<evidence type="ECO:0000313" key="1">
    <source>
        <dbReference type="EMBL" id="SHI02804.1"/>
    </source>
</evidence>
<dbReference type="InterPro" id="IPR027417">
    <property type="entry name" value="P-loop_NTPase"/>
</dbReference>
<evidence type="ECO:0000313" key="2">
    <source>
        <dbReference type="Proteomes" id="UP000184268"/>
    </source>
</evidence>
<dbReference type="OrthoDB" id="9811176at2"/>
<protein>
    <submittedName>
        <fullName evidence="1">Cell division inhibitor SulA</fullName>
    </submittedName>
</protein>
<sequence>MMKTQQGAQINHPGLWQSPRNEWPELASVGCHPRNVGLQFQRMLPQLAELAQRPGWVVLINPPAGDLGSLLRGAGIEPQRVLKVRCGDDVEAQWALEQAMVGGTCSLALAWLPSLASRDQRRLQLVQKRASCPAILFHGQGQAPLQMANPVH</sequence>
<dbReference type="EMBL" id="FQXG01000006">
    <property type="protein sequence ID" value="SHI02804.1"/>
    <property type="molecule type" value="Genomic_DNA"/>
</dbReference>
<organism evidence="1 2">
    <name type="scientific">Ferrimonas marina</name>
    <dbReference type="NCBI Taxonomy" id="299255"/>
    <lineage>
        <taxon>Bacteria</taxon>
        <taxon>Pseudomonadati</taxon>
        <taxon>Pseudomonadota</taxon>
        <taxon>Gammaproteobacteria</taxon>
        <taxon>Alteromonadales</taxon>
        <taxon>Ferrimonadaceae</taxon>
        <taxon>Ferrimonas</taxon>
    </lineage>
</organism>
<gene>
    <name evidence="1" type="ORF">SAMN02745129_3666</name>
</gene>
<keyword evidence="1" id="KW-0132">Cell division</keyword>
<accession>A0A1M5XTE5</accession>
<dbReference type="RefSeq" id="WP_067659563.1">
    <property type="nucleotide sequence ID" value="NZ_FQXG01000006.1"/>
</dbReference>
<dbReference type="STRING" id="299255.SAMN02745129_3666"/>
<keyword evidence="2" id="KW-1185">Reference proteome</keyword>
<keyword evidence="1" id="KW-0131">Cell cycle</keyword>